<evidence type="ECO:0000313" key="4">
    <source>
        <dbReference type="Proteomes" id="UP000325811"/>
    </source>
</evidence>
<feature type="signal peptide" evidence="2">
    <location>
        <begin position="1"/>
        <end position="17"/>
    </location>
</feature>
<keyword evidence="2" id="KW-0732">Signal</keyword>
<evidence type="ECO:0000256" key="1">
    <source>
        <dbReference type="SAM" id="MobiDB-lite"/>
    </source>
</evidence>
<sequence length="244" mass="25334">MRPGLRTMLALSTLAFAAACSKSGPPTIIGHWRAERVQVFSAQLPVGPEIVVSEKEISSPGTDVDMSVHGFEAKSGQVTIDLAYGVGLTFYFDGPDRVFLKVPLVGKVYYRRVVDNAALASAASSVPIVAQPQSVSQAAPVAGAQSGGNHSGPTAVGEQTALATQSVRGGSQPASEPAEADGQSAAEYQLASAAAKQGQSDAAIDHLNSAFKAGFRDVARLDSSPEFGSLANDVRYQALVARYR</sequence>
<protein>
    <recommendedName>
        <fullName evidence="5">Lipoprotein</fullName>
    </recommendedName>
</protein>
<dbReference type="EMBL" id="LR699554">
    <property type="protein sequence ID" value="VVD31866.1"/>
    <property type="molecule type" value="Genomic_DNA"/>
</dbReference>
<organism evidence="3 4">
    <name type="scientific">Paraburkholderia dioscoreae</name>
    <dbReference type="NCBI Taxonomy" id="2604047"/>
    <lineage>
        <taxon>Bacteria</taxon>
        <taxon>Pseudomonadati</taxon>
        <taxon>Pseudomonadota</taxon>
        <taxon>Betaproteobacteria</taxon>
        <taxon>Burkholderiales</taxon>
        <taxon>Burkholderiaceae</taxon>
        <taxon>Paraburkholderia</taxon>
    </lineage>
</organism>
<name>A0A5Q4ZJY1_9BURK</name>
<dbReference type="NCBIfam" id="NF047558">
    <property type="entry name" value="TPR_END_plus"/>
    <property type="match status" value="1"/>
</dbReference>
<accession>A0A5Q4ZJY1</accession>
<dbReference type="Proteomes" id="UP000325811">
    <property type="component" value="Chromosome II"/>
</dbReference>
<reference evidence="3 4" key="1">
    <citation type="submission" date="2019-08" db="EMBL/GenBank/DDBJ databases">
        <authorList>
            <person name="Herpell B J."/>
        </authorList>
    </citation>
    <scope>NUCLEOTIDE SEQUENCE [LARGE SCALE GENOMIC DNA]</scope>
    <source>
        <strain evidence="4">Msb3</strain>
    </source>
</reference>
<evidence type="ECO:0000256" key="2">
    <source>
        <dbReference type="SAM" id="SignalP"/>
    </source>
</evidence>
<dbReference type="PROSITE" id="PS51257">
    <property type="entry name" value="PROKAR_LIPOPROTEIN"/>
    <property type="match status" value="1"/>
</dbReference>
<dbReference type="KEGG" id="pdio:PDMSB3_0568.1"/>
<feature type="chain" id="PRO_5024934224" description="Lipoprotein" evidence="2">
    <location>
        <begin position="18"/>
        <end position="244"/>
    </location>
</feature>
<evidence type="ECO:0008006" key="5">
    <source>
        <dbReference type="Google" id="ProtNLM"/>
    </source>
</evidence>
<feature type="compositionally biased region" description="Polar residues" evidence="1">
    <location>
        <begin position="162"/>
        <end position="174"/>
    </location>
</feature>
<dbReference type="AlphaFoldDB" id="A0A5Q4ZJY1"/>
<evidence type="ECO:0000313" key="3">
    <source>
        <dbReference type="EMBL" id="VVD31866.1"/>
    </source>
</evidence>
<proteinExistence type="predicted"/>
<gene>
    <name evidence="3" type="ORF">PDMSB3_0568</name>
</gene>
<keyword evidence="4" id="KW-1185">Reference proteome</keyword>
<feature type="region of interest" description="Disordered" evidence="1">
    <location>
        <begin position="162"/>
        <end position="184"/>
    </location>
</feature>